<evidence type="ECO:0000313" key="1">
    <source>
        <dbReference type="EMBL" id="KAI4379563.1"/>
    </source>
</evidence>
<keyword evidence="2" id="KW-1185">Reference proteome</keyword>
<protein>
    <submittedName>
        <fullName evidence="1">Uncharacterized protein</fullName>
    </submittedName>
</protein>
<gene>
    <name evidence="1" type="ORF">MLD38_005843</name>
</gene>
<accession>A0ACB9RQ55</accession>
<reference evidence="2" key="1">
    <citation type="journal article" date="2023" name="Front. Plant Sci.">
        <title>Chromosomal-level genome assembly of Melastoma candidum provides insights into trichome evolution.</title>
        <authorList>
            <person name="Zhong Y."/>
            <person name="Wu W."/>
            <person name="Sun C."/>
            <person name="Zou P."/>
            <person name="Liu Y."/>
            <person name="Dai S."/>
            <person name="Zhou R."/>
        </authorList>
    </citation>
    <scope>NUCLEOTIDE SEQUENCE [LARGE SCALE GENOMIC DNA]</scope>
</reference>
<dbReference type="EMBL" id="CM042882">
    <property type="protein sequence ID" value="KAI4379563.1"/>
    <property type="molecule type" value="Genomic_DNA"/>
</dbReference>
<proteinExistence type="predicted"/>
<evidence type="ECO:0000313" key="2">
    <source>
        <dbReference type="Proteomes" id="UP001057402"/>
    </source>
</evidence>
<name>A0ACB9RQ55_9MYRT</name>
<comment type="caution">
    <text evidence="1">The sequence shown here is derived from an EMBL/GenBank/DDBJ whole genome shotgun (WGS) entry which is preliminary data.</text>
</comment>
<organism evidence="1 2">
    <name type="scientific">Melastoma candidum</name>
    <dbReference type="NCBI Taxonomy" id="119954"/>
    <lineage>
        <taxon>Eukaryota</taxon>
        <taxon>Viridiplantae</taxon>
        <taxon>Streptophyta</taxon>
        <taxon>Embryophyta</taxon>
        <taxon>Tracheophyta</taxon>
        <taxon>Spermatophyta</taxon>
        <taxon>Magnoliopsida</taxon>
        <taxon>eudicotyledons</taxon>
        <taxon>Gunneridae</taxon>
        <taxon>Pentapetalae</taxon>
        <taxon>rosids</taxon>
        <taxon>malvids</taxon>
        <taxon>Myrtales</taxon>
        <taxon>Melastomataceae</taxon>
        <taxon>Melastomatoideae</taxon>
        <taxon>Melastomateae</taxon>
        <taxon>Melastoma</taxon>
    </lineage>
</organism>
<sequence>MDKTESCASRKMNPSFSSSLLEAVYRSIDESEGRDLSSSFHHEGFAAAGRKQISYRDYDHNAASAPSSAGRRRLSSIERVVMIEEWMQKQGAVGRGSSSLRLDLGSSLYSSSSDRRRGTCSFSFNETESGHRKYLSEQKSRATDFGDHKKTKQKVMNEDFGGGFSRMKLGDLKVYRELQKVKQPISPSRKISAFLNSIFNSGKVKKVHMCYVGTVDDVISFDQKATLPLLSKTPSSRKLSTNAGSNKPPKTKRIIKLCPSRFTSGDNSAPCLYRTVSRSHSSYKQKPFASTTNNVGDRLDVNEDSKTSSCLNSDLFERDNHLIERYREKRNEAIARGYFTM</sequence>
<dbReference type="Proteomes" id="UP001057402">
    <property type="component" value="Chromosome 3"/>
</dbReference>